<dbReference type="GO" id="GO:0006355">
    <property type="term" value="P:regulation of DNA-templated transcription"/>
    <property type="evidence" value="ECO:0007669"/>
    <property type="project" value="InterPro"/>
</dbReference>
<protein>
    <recommendedName>
        <fullName evidence="3">Arc-like DNA binding domain-containing protein</fullName>
    </recommendedName>
</protein>
<proteinExistence type="predicted"/>
<dbReference type="AlphaFoldDB" id="A0A2Y9BD88"/>
<evidence type="ECO:0000313" key="2">
    <source>
        <dbReference type="Proteomes" id="UP000245845"/>
    </source>
</evidence>
<dbReference type="Gene3D" id="1.10.1220.10">
    <property type="entry name" value="Met repressor-like"/>
    <property type="match status" value="1"/>
</dbReference>
<name>A0A2Y9BD88_9FIRM</name>
<comment type="caution">
    <text evidence="1">The sequence shown here is derived from an EMBL/GenBank/DDBJ whole genome shotgun (WGS) entry which is preliminary data.</text>
</comment>
<evidence type="ECO:0008006" key="3">
    <source>
        <dbReference type="Google" id="ProtNLM"/>
    </source>
</evidence>
<dbReference type="OrthoDB" id="9812601at2"/>
<dbReference type="SUPFAM" id="SSF47598">
    <property type="entry name" value="Ribbon-helix-helix"/>
    <property type="match status" value="1"/>
</dbReference>
<dbReference type="EMBL" id="QGDL01000005">
    <property type="protein sequence ID" value="PWJ29772.1"/>
    <property type="molecule type" value="Genomic_DNA"/>
</dbReference>
<accession>A0A2Y9BD88</accession>
<reference evidence="1 2" key="1">
    <citation type="submission" date="2018-05" db="EMBL/GenBank/DDBJ databases">
        <title>The Hungate 1000. A catalogue of reference genomes from the rumen microbiome.</title>
        <authorList>
            <person name="Kelly W."/>
        </authorList>
    </citation>
    <scope>NUCLEOTIDE SEQUENCE [LARGE SCALE GENOMIC DNA]</scope>
    <source>
        <strain evidence="1 2">NLAE-zl-C242</strain>
    </source>
</reference>
<organism evidence="1 2">
    <name type="scientific">Faecalicatena orotica</name>
    <dbReference type="NCBI Taxonomy" id="1544"/>
    <lineage>
        <taxon>Bacteria</taxon>
        <taxon>Bacillati</taxon>
        <taxon>Bacillota</taxon>
        <taxon>Clostridia</taxon>
        <taxon>Lachnospirales</taxon>
        <taxon>Lachnospiraceae</taxon>
        <taxon>Faecalicatena</taxon>
    </lineage>
</organism>
<dbReference type="InterPro" id="IPR013321">
    <property type="entry name" value="Arc_rbn_hlx_hlx"/>
</dbReference>
<gene>
    <name evidence="1" type="ORF">A8806_10574</name>
</gene>
<keyword evidence="2" id="KW-1185">Reference proteome</keyword>
<dbReference type="InterPro" id="IPR010985">
    <property type="entry name" value="Ribbon_hlx_hlx"/>
</dbReference>
<evidence type="ECO:0000313" key="1">
    <source>
        <dbReference type="EMBL" id="PWJ29772.1"/>
    </source>
</evidence>
<dbReference type="Proteomes" id="UP000245845">
    <property type="component" value="Unassembled WGS sequence"/>
</dbReference>
<sequence>MPSNLPRFTLRTNQEYIDKIAYIAEKECRTTTKEIEYLIIREIEEYEAEHGKIKLHGKDCKMK</sequence>